<organism evidence="1 2">
    <name type="scientific">Desulfofundulus thermosubterraneus DSM 16057</name>
    <dbReference type="NCBI Taxonomy" id="1121432"/>
    <lineage>
        <taxon>Bacteria</taxon>
        <taxon>Bacillati</taxon>
        <taxon>Bacillota</taxon>
        <taxon>Clostridia</taxon>
        <taxon>Eubacteriales</taxon>
        <taxon>Peptococcaceae</taxon>
        <taxon>Desulfofundulus</taxon>
    </lineage>
</organism>
<accession>A0A1M6MV77</accession>
<gene>
    <name evidence="1" type="ORF">SAMN02745219_03536</name>
</gene>
<evidence type="ECO:0000313" key="1">
    <source>
        <dbReference type="EMBL" id="SHJ87357.1"/>
    </source>
</evidence>
<sequence length="43" mass="4677">MIRNIVTGLLLLVLTALVAGCGPALPEEFSFRTDHQRIAGLRL</sequence>
<dbReference type="PROSITE" id="PS51257">
    <property type="entry name" value="PROKAR_LIPOPROTEIN"/>
    <property type="match status" value="1"/>
</dbReference>
<protein>
    <submittedName>
        <fullName evidence="1">Uncharacterized protein</fullName>
    </submittedName>
</protein>
<name>A0A1M6MV77_9FIRM</name>
<reference evidence="2" key="1">
    <citation type="submission" date="2016-11" db="EMBL/GenBank/DDBJ databases">
        <authorList>
            <person name="Varghese N."/>
            <person name="Submissions S."/>
        </authorList>
    </citation>
    <scope>NUCLEOTIDE SEQUENCE [LARGE SCALE GENOMIC DNA]</scope>
    <source>
        <strain evidence="2">DSM 16057</strain>
    </source>
</reference>
<proteinExistence type="predicted"/>
<dbReference type="Proteomes" id="UP000184529">
    <property type="component" value="Unassembled WGS sequence"/>
</dbReference>
<evidence type="ECO:0000313" key="2">
    <source>
        <dbReference type="Proteomes" id="UP000184529"/>
    </source>
</evidence>
<dbReference type="EMBL" id="FQZM01000087">
    <property type="protein sequence ID" value="SHJ87357.1"/>
    <property type="molecule type" value="Genomic_DNA"/>
</dbReference>
<dbReference type="RefSeq" id="WP_278246301.1">
    <property type="nucleotide sequence ID" value="NZ_FQZM01000087.1"/>
</dbReference>
<dbReference type="AlphaFoldDB" id="A0A1M6MV77"/>
<dbReference type="STRING" id="1121432.SAMN02745219_03536"/>
<keyword evidence="2" id="KW-1185">Reference proteome</keyword>